<proteinExistence type="predicted"/>
<dbReference type="InterPro" id="IPR008557">
    <property type="entry name" value="PhoX"/>
</dbReference>
<dbReference type="PATRIC" id="fig|161398.10.peg.3869"/>
<evidence type="ECO:0000313" key="4">
    <source>
        <dbReference type="Proteomes" id="UP000061457"/>
    </source>
</evidence>
<reference evidence="3 4" key="1">
    <citation type="submission" date="2015-11" db="EMBL/GenBank/DDBJ databases">
        <authorList>
            <person name="Zhang Y."/>
            <person name="Guo Z."/>
        </authorList>
    </citation>
    <scope>NUCLEOTIDE SEQUENCE [LARGE SCALE GENOMIC DNA]</scope>
    <source>
        <strain evidence="3 4">KCTC 12086</strain>
    </source>
</reference>
<dbReference type="AlphaFoldDB" id="A0A0S2K8F1"/>
<feature type="chain" id="PRO_5006601236" evidence="1">
    <location>
        <begin position="24"/>
        <end position="686"/>
    </location>
</feature>
<keyword evidence="4" id="KW-1185">Reference proteome</keyword>
<evidence type="ECO:0000259" key="2">
    <source>
        <dbReference type="Pfam" id="PF23657"/>
    </source>
</evidence>
<sequence>MKTNGLKLSALTLSILVALSGCIDGDDGAQGAQGPQGETGQQGVQGEVGENGNVALINLVELGESADCTDGATRIDAGVDANGNGTLESGEVQSSTTMCSAAARTSAMLAAGAQIKFDPVAAPETNFEKRQIMTGQAKAVNGDSVQQINASYNILARSGDQYGDTVFGQLIDKDGQPFFTEDGERIVVNSNEFTSLLPIGDRLFSVSQMESRPGAMFLMELNQNKQNGELTVKDMWQLDMSDIDGGWVHCAGSVTPWNTHLASEEYEPNARNTTPSSSMVAYLGGNDADWNPYFYGWPIEIAVDASKTVPDSELTKHYSIGRLAYELEYVMPDQKTVYLTDDGTNVGLYMFLADKEGDLSAGTMYAMKWNQTSAEGMGAADLTWINLGHATSAEIEPYVRGNKKVTFNDIFMTEEPVDGKCSAEFTSINAGGNGQECLQLIEGMDKVASRLETRRYAAMMGATTELRKEEGITFAEDKGKLYLAMSAIERGMEDGKKGGVENDAYDIGGSNDIKLDGYNKCGGVYQLDVAANAEIGSEYVATNISGLIQGIPAYTGYGPESTIQKNPEAFDNAQNKCHIDSLANPDNVTYMSGHNTLIIGEDTGSGHQNDVIWAYDFDKETLTRIQTTPYGAETTSPYWYPNINGWAYLMSVVQHPYGESDRDMSTNTGENRAYTGYVGPFPAKAE</sequence>
<feature type="domain" description="DUF7151" evidence="2">
    <location>
        <begin position="55"/>
        <end position="99"/>
    </location>
</feature>
<evidence type="ECO:0000256" key="1">
    <source>
        <dbReference type="SAM" id="SignalP"/>
    </source>
</evidence>
<dbReference type="Pfam" id="PF05787">
    <property type="entry name" value="PhoX"/>
    <property type="match status" value="1"/>
</dbReference>
<dbReference type="KEGG" id="pphe:PP2015_3784"/>
<gene>
    <name evidence="3" type="ORF">PP2015_3784</name>
</gene>
<dbReference type="PANTHER" id="PTHR35399:SF2">
    <property type="entry name" value="DUF839 DOMAIN-CONTAINING PROTEIN"/>
    <property type="match status" value="1"/>
</dbReference>
<keyword evidence="1" id="KW-0732">Signal</keyword>
<feature type="signal peptide" evidence="1">
    <location>
        <begin position="1"/>
        <end position="23"/>
    </location>
</feature>
<dbReference type="Gene3D" id="1.20.5.320">
    <property type="entry name" value="6-Phosphogluconate Dehydrogenase, domain 3"/>
    <property type="match status" value="1"/>
</dbReference>
<dbReference type="InterPro" id="IPR018247">
    <property type="entry name" value="EF_Hand_1_Ca_BS"/>
</dbReference>
<evidence type="ECO:0000313" key="3">
    <source>
        <dbReference type="EMBL" id="ALO44255.1"/>
    </source>
</evidence>
<dbReference type="EMBL" id="CP013188">
    <property type="protein sequence ID" value="ALO44255.1"/>
    <property type="molecule type" value="Genomic_DNA"/>
</dbReference>
<name>A0A0S2K8F1_9GAMM</name>
<protein>
    <submittedName>
        <fullName evidence="3">Alkaline phosphatase</fullName>
    </submittedName>
</protein>
<dbReference type="Pfam" id="PF23657">
    <property type="entry name" value="DUF7151"/>
    <property type="match status" value="1"/>
</dbReference>
<dbReference type="PANTHER" id="PTHR35399">
    <property type="entry name" value="SLR8030 PROTEIN"/>
    <property type="match status" value="1"/>
</dbReference>
<dbReference type="RefSeq" id="WP_211266334.1">
    <property type="nucleotide sequence ID" value="NZ_CP013188.1"/>
</dbReference>
<dbReference type="STRING" id="161398.PP2015_3784"/>
<dbReference type="PROSITE" id="PS51257">
    <property type="entry name" value="PROKAR_LIPOPROTEIN"/>
    <property type="match status" value="1"/>
</dbReference>
<dbReference type="InterPro" id="IPR055575">
    <property type="entry name" value="DUF7151"/>
</dbReference>
<dbReference type="Proteomes" id="UP000061457">
    <property type="component" value="Chromosome II"/>
</dbReference>
<dbReference type="PROSITE" id="PS00018">
    <property type="entry name" value="EF_HAND_1"/>
    <property type="match status" value="1"/>
</dbReference>
<accession>A0A0S2K8F1</accession>
<organism evidence="3 4">
    <name type="scientific">Pseudoalteromonas phenolica</name>
    <dbReference type="NCBI Taxonomy" id="161398"/>
    <lineage>
        <taxon>Bacteria</taxon>
        <taxon>Pseudomonadati</taxon>
        <taxon>Pseudomonadota</taxon>
        <taxon>Gammaproteobacteria</taxon>
        <taxon>Alteromonadales</taxon>
        <taxon>Pseudoalteromonadaceae</taxon>
        <taxon>Pseudoalteromonas</taxon>
    </lineage>
</organism>